<evidence type="ECO:0000313" key="2">
    <source>
        <dbReference type="EMBL" id="CAG6743433.1"/>
    </source>
</evidence>
<dbReference type="EMBL" id="HBUF01447803">
    <property type="protein sequence ID" value="CAG6743433.1"/>
    <property type="molecule type" value="Transcribed_RNA"/>
</dbReference>
<keyword evidence="1" id="KW-0812">Transmembrane</keyword>
<reference evidence="2" key="1">
    <citation type="submission" date="2021-05" db="EMBL/GenBank/DDBJ databases">
        <authorList>
            <person name="Alioto T."/>
            <person name="Alioto T."/>
            <person name="Gomez Garrido J."/>
        </authorList>
    </citation>
    <scope>NUCLEOTIDE SEQUENCE</scope>
</reference>
<feature type="transmembrane region" description="Helical" evidence="1">
    <location>
        <begin position="6"/>
        <end position="22"/>
    </location>
</feature>
<organism evidence="2">
    <name type="scientific">Cacopsylla melanoneura</name>
    <dbReference type="NCBI Taxonomy" id="428564"/>
    <lineage>
        <taxon>Eukaryota</taxon>
        <taxon>Metazoa</taxon>
        <taxon>Ecdysozoa</taxon>
        <taxon>Arthropoda</taxon>
        <taxon>Hexapoda</taxon>
        <taxon>Insecta</taxon>
        <taxon>Pterygota</taxon>
        <taxon>Neoptera</taxon>
        <taxon>Paraneoptera</taxon>
        <taxon>Hemiptera</taxon>
        <taxon>Sternorrhyncha</taxon>
        <taxon>Psylloidea</taxon>
        <taxon>Psyllidae</taxon>
        <taxon>Psyllinae</taxon>
        <taxon>Cacopsylla</taxon>
    </lineage>
</organism>
<evidence type="ECO:0000256" key="1">
    <source>
        <dbReference type="SAM" id="Phobius"/>
    </source>
</evidence>
<feature type="transmembrane region" description="Helical" evidence="1">
    <location>
        <begin position="43"/>
        <end position="66"/>
    </location>
</feature>
<name>A0A8D8Z963_9HEMI</name>
<accession>A0A8D8Z963</accession>
<proteinExistence type="predicted"/>
<keyword evidence="1" id="KW-0472">Membrane</keyword>
<protein>
    <submittedName>
        <fullName evidence="2">Uncharacterized protein</fullName>
    </submittedName>
</protein>
<keyword evidence="1" id="KW-1133">Transmembrane helix</keyword>
<sequence length="122" mass="14635">MSTSYLPVFFSYFISIFVRRNFSLNKTYLLSFIYNVKSRSSRAVFSFHHFSLGFLFCLCLVFFISFPCIFSMTQFLLIFLTHKKIISNLVLWPTQFYHLNYKYIRFPSNKPIHDLLLLQRGV</sequence>
<dbReference type="AlphaFoldDB" id="A0A8D8Z963"/>